<evidence type="ECO:0000313" key="3">
    <source>
        <dbReference type="Proteomes" id="UP000434475"/>
    </source>
</evidence>
<feature type="binding site" evidence="1">
    <location>
        <begin position="154"/>
        <end position="161"/>
    </location>
    <ligand>
        <name>ATP</name>
        <dbReference type="ChEBI" id="CHEBI:30616"/>
    </ligand>
</feature>
<comment type="caution">
    <text evidence="2">The sequence shown here is derived from an EMBL/GenBank/DDBJ whole genome shotgun (WGS) entry which is preliminary data.</text>
</comment>
<evidence type="ECO:0000256" key="1">
    <source>
        <dbReference type="PROSITE-ProRule" id="PRU00289"/>
    </source>
</evidence>
<keyword evidence="1" id="KW-0067">ATP-binding</keyword>
<gene>
    <name evidence="2" type="ORF">GKE97_05070</name>
</gene>
<dbReference type="Proteomes" id="UP000434475">
    <property type="component" value="Unassembled WGS sequence"/>
</dbReference>
<dbReference type="Pfam" id="PF01580">
    <property type="entry name" value="FtsK_SpoIIIE"/>
    <property type="match status" value="1"/>
</dbReference>
<keyword evidence="1" id="KW-0547">Nucleotide-binding</keyword>
<dbReference type="RefSeq" id="WP_009256785.1">
    <property type="nucleotide sequence ID" value="NZ_JADMVA010000002.1"/>
</dbReference>
<dbReference type="InterPro" id="IPR002543">
    <property type="entry name" value="FtsK_dom"/>
</dbReference>
<dbReference type="Gene3D" id="3.40.50.300">
    <property type="entry name" value="P-loop containing nucleotide triphosphate hydrolases"/>
    <property type="match status" value="2"/>
</dbReference>
<dbReference type="InterPro" id="IPR027417">
    <property type="entry name" value="P-loop_NTPase"/>
</dbReference>
<proteinExistence type="predicted"/>
<organism evidence="2 3">
    <name type="scientific">Flavonifractor plautii</name>
    <name type="common">Fusobacterium plautii</name>
    <dbReference type="NCBI Taxonomy" id="292800"/>
    <lineage>
        <taxon>Bacteria</taxon>
        <taxon>Bacillati</taxon>
        <taxon>Bacillota</taxon>
        <taxon>Clostridia</taxon>
        <taxon>Eubacteriales</taxon>
        <taxon>Oscillospiraceae</taxon>
        <taxon>Flavonifractor</taxon>
    </lineage>
</organism>
<dbReference type="EMBL" id="WKPR01000004">
    <property type="protein sequence ID" value="MSB18888.1"/>
    <property type="molecule type" value="Genomic_DNA"/>
</dbReference>
<name>A0A174IN64_FLAPL</name>
<evidence type="ECO:0000313" key="2">
    <source>
        <dbReference type="EMBL" id="MSB18888.1"/>
    </source>
</evidence>
<reference evidence="2 3" key="1">
    <citation type="journal article" date="2019" name="Nat. Med.">
        <title>A library of human gut bacterial isolates paired with longitudinal multiomics data enables mechanistic microbiome research.</title>
        <authorList>
            <person name="Poyet M."/>
            <person name="Groussin M."/>
            <person name="Gibbons S.M."/>
            <person name="Avila-Pacheco J."/>
            <person name="Jiang X."/>
            <person name="Kearney S.M."/>
            <person name="Perrotta A.R."/>
            <person name="Berdy B."/>
            <person name="Zhao S."/>
            <person name="Lieberman T.D."/>
            <person name="Swanson P.K."/>
            <person name="Smith M."/>
            <person name="Roesemann S."/>
            <person name="Alexander J.E."/>
            <person name="Rich S.A."/>
            <person name="Livny J."/>
            <person name="Vlamakis H."/>
            <person name="Clish C."/>
            <person name="Bullock K."/>
            <person name="Deik A."/>
            <person name="Scott J."/>
            <person name="Pierce K.A."/>
            <person name="Xavier R.J."/>
            <person name="Alm E.J."/>
        </authorList>
    </citation>
    <scope>NUCLEOTIDE SEQUENCE [LARGE SCALE GENOMIC DNA]</scope>
    <source>
        <strain evidence="2 3">BIOML-A2</strain>
    </source>
</reference>
<dbReference type="GO" id="GO:0003677">
    <property type="term" value="F:DNA binding"/>
    <property type="evidence" value="ECO:0007669"/>
    <property type="project" value="InterPro"/>
</dbReference>
<dbReference type="PROSITE" id="PS50901">
    <property type="entry name" value="FTSK"/>
    <property type="match status" value="1"/>
</dbReference>
<sequence length="355" mass="40424">MEQVKNLIFQNDNFTFYAVALALTLTVVICLIQVIRTPPILRRRFDRAVRCCGLHNAQNEYPALVSVKRDKGKSHGLILKVNNKGLSLPDFNSHYERLRVIMGGIFRMEYGRNINYTLLYFLPQKYIRPALFTPDDSASGSIDVKHIINMLIVGATGTGKTVALKILLTKIARFQSDAKIWLLDFKQFDFRSLSDKPRYYGYADCLQGLEDYYAAFKQQQENGTAGAPQYLIIDEWGSFLLSLDKKTAEQTKARLAELLMLGRAYRFFPIIGIQRPDAAYFAGARDNFQCCLALGNLSREGRRMLFPDEFAESITPCSKREGHLYIDGVGIEKIRIAEVQRMDALDEAIQEVMSR</sequence>
<dbReference type="GO" id="GO:0005524">
    <property type="term" value="F:ATP binding"/>
    <property type="evidence" value="ECO:0007669"/>
    <property type="project" value="UniProtKB-UniRule"/>
</dbReference>
<dbReference type="SUPFAM" id="SSF52540">
    <property type="entry name" value="P-loop containing nucleoside triphosphate hydrolases"/>
    <property type="match status" value="1"/>
</dbReference>
<protein>
    <submittedName>
        <fullName evidence="2">Uncharacterized protein</fullName>
    </submittedName>
</protein>
<accession>A0A174IN64</accession>
<dbReference type="AlphaFoldDB" id="A0A174IN64"/>